<proteinExistence type="predicted"/>
<evidence type="ECO:0000313" key="2">
    <source>
        <dbReference type="Proteomes" id="UP000807342"/>
    </source>
</evidence>
<comment type="caution">
    <text evidence="1">The sequence shown here is derived from an EMBL/GenBank/DDBJ whole genome shotgun (WGS) entry which is preliminary data.</text>
</comment>
<dbReference type="Proteomes" id="UP000807342">
    <property type="component" value="Unassembled WGS sequence"/>
</dbReference>
<keyword evidence="2" id="KW-1185">Reference proteome</keyword>
<dbReference type="EMBL" id="MU151090">
    <property type="protein sequence ID" value="KAF9451175.1"/>
    <property type="molecule type" value="Genomic_DNA"/>
</dbReference>
<reference evidence="1" key="1">
    <citation type="submission" date="2020-11" db="EMBL/GenBank/DDBJ databases">
        <authorList>
            <consortium name="DOE Joint Genome Institute"/>
            <person name="Ahrendt S."/>
            <person name="Riley R."/>
            <person name="Andreopoulos W."/>
            <person name="Labutti K."/>
            <person name="Pangilinan J."/>
            <person name="Ruiz-Duenas F.J."/>
            <person name="Barrasa J.M."/>
            <person name="Sanchez-Garcia M."/>
            <person name="Camarero S."/>
            <person name="Miyauchi S."/>
            <person name="Serrano A."/>
            <person name="Linde D."/>
            <person name="Babiker R."/>
            <person name="Drula E."/>
            <person name="Ayuso-Fernandez I."/>
            <person name="Pacheco R."/>
            <person name="Padilla G."/>
            <person name="Ferreira P."/>
            <person name="Barriuso J."/>
            <person name="Kellner H."/>
            <person name="Castanera R."/>
            <person name="Alfaro M."/>
            <person name="Ramirez L."/>
            <person name="Pisabarro A.G."/>
            <person name="Kuo A."/>
            <person name="Tritt A."/>
            <person name="Lipzen A."/>
            <person name="He G."/>
            <person name="Yan M."/>
            <person name="Ng V."/>
            <person name="Cullen D."/>
            <person name="Martin F."/>
            <person name="Rosso M.-N."/>
            <person name="Henrissat B."/>
            <person name="Hibbett D."/>
            <person name="Martinez A.T."/>
            <person name="Grigoriev I.V."/>
        </authorList>
    </citation>
    <scope>NUCLEOTIDE SEQUENCE</scope>
    <source>
        <strain evidence="1">MF-IS2</strain>
    </source>
</reference>
<name>A0A9P5XKE5_9AGAR</name>
<dbReference type="OrthoDB" id="2818001at2759"/>
<organism evidence="1 2">
    <name type="scientific">Macrolepiota fuliginosa MF-IS2</name>
    <dbReference type="NCBI Taxonomy" id="1400762"/>
    <lineage>
        <taxon>Eukaryota</taxon>
        <taxon>Fungi</taxon>
        <taxon>Dikarya</taxon>
        <taxon>Basidiomycota</taxon>
        <taxon>Agaricomycotina</taxon>
        <taxon>Agaricomycetes</taxon>
        <taxon>Agaricomycetidae</taxon>
        <taxon>Agaricales</taxon>
        <taxon>Agaricineae</taxon>
        <taxon>Agaricaceae</taxon>
        <taxon>Macrolepiota</taxon>
    </lineage>
</organism>
<accession>A0A9P5XKE5</accession>
<sequence>MKLTNIFPPIFAVLCATIVYAVKIPNADTPLFYLVASSSDQSNNLLSVRLATTGGGPATLLGSGPFPKWYFWQGSLVIVDPSGGSNPWRPLINTSLTGNGCSKSGALSFVLGSSTNKCAKYGSFQIQSFSENSQLGAKLVVDYTGGFYACGSNKDIYYKVSTNDGPSNCNPVDLYTVPVA</sequence>
<gene>
    <name evidence="1" type="ORF">P691DRAFT_663774</name>
</gene>
<protein>
    <submittedName>
        <fullName evidence="1">Uncharacterized protein</fullName>
    </submittedName>
</protein>
<dbReference type="AlphaFoldDB" id="A0A9P5XKE5"/>
<evidence type="ECO:0000313" key="1">
    <source>
        <dbReference type="EMBL" id="KAF9451175.1"/>
    </source>
</evidence>